<dbReference type="OrthoDB" id="8970872at2"/>
<accession>A0A482ITR3</accession>
<dbReference type="AlphaFoldDB" id="A0A482ITR3"/>
<name>A0A482ITR3_9BURK</name>
<evidence type="ECO:0000313" key="1">
    <source>
        <dbReference type="EMBL" id="QBP11681.1"/>
    </source>
</evidence>
<proteinExistence type="predicted"/>
<dbReference type="Proteomes" id="UP000253772">
    <property type="component" value="Chromosome c1"/>
</dbReference>
<evidence type="ECO:0000313" key="2">
    <source>
        <dbReference type="Proteomes" id="UP000253772"/>
    </source>
</evidence>
<gene>
    <name evidence="1" type="ORF">DDF84_010395</name>
</gene>
<protein>
    <submittedName>
        <fullName evidence="1">Uncharacterized protein</fullName>
    </submittedName>
</protein>
<dbReference type="EMBL" id="CP037900">
    <property type="protein sequence ID" value="QBP11681.1"/>
    <property type="molecule type" value="Genomic_DNA"/>
</dbReference>
<reference evidence="1 2" key="1">
    <citation type="submission" date="2019-03" db="EMBL/GenBank/DDBJ databases">
        <title>Comparative insights into the high quality Complete genome sequence of highly metal resistant Cupriavidus metallidurans strain BS1 isolated from a gold-copper mine.</title>
        <authorList>
            <person name="Mazhar H.S."/>
            <person name="Rensing C."/>
        </authorList>
    </citation>
    <scope>NUCLEOTIDE SEQUENCE [LARGE SCALE GENOMIC DNA]</scope>
    <source>
        <strain evidence="1 2">BS1</strain>
    </source>
</reference>
<sequence>MGKLIVTEMQLRRAHRVLRVATPFEGMSGVLRAAVVAAARAMAARDARRVGVVDLKRRGGGDFEGEPLERTMELRDERNTTD</sequence>
<organism evidence="1 2">
    <name type="scientific">Cupriavidus metallidurans</name>
    <dbReference type="NCBI Taxonomy" id="119219"/>
    <lineage>
        <taxon>Bacteria</taxon>
        <taxon>Pseudomonadati</taxon>
        <taxon>Pseudomonadota</taxon>
        <taxon>Betaproteobacteria</taxon>
        <taxon>Burkholderiales</taxon>
        <taxon>Burkholderiaceae</taxon>
        <taxon>Cupriavidus</taxon>
    </lineage>
</organism>